<organism evidence="2">
    <name type="scientific">marine sediment metagenome</name>
    <dbReference type="NCBI Taxonomy" id="412755"/>
    <lineage>
        <taxon>unclassified sequences</taxon>
        <taxon>metagenomes</taxon>
        <taxon>ecological metagenomes</taxon>
    </lineage>
</organism>
<comment type="caution">
    <text evidence="2">The sequence shown here is derived from an EMBL/GenBank/DDBJ whole genome shotgun (WGS) entry which is preliminary data.</text>
</comment>
<dbReference type="EMBL" id="LAZR01036872">
    <property type="protein sequence ID" value="KKL23722.1"/>
    <property type="molecule type" value="Genomic_DNA"/>
</dbReference>
<protein>
    <submittedName>
        <fullName evidence="2">Uncharacterized protein</fullName>
    </submittedName>
</protein>
<reference evidence="2" key="1">
    <citation type="journal article" date="2015" name="Nature">
        <title>Complex archaea that bridge the gap between prokaryotes and eukaryotes.</title>
        <authorList>
            <person name="Spang A."/>
            <person name="Saw J.H."/>
            <person name="Jorgensen S.L."/>
            <person name="Zaremba-Niedzwiedzka K."/>
            <person name="Martijn J."/>
            <person name="Lind A.E."/>
            <person name="van Eijk R."/>
            <person name="Schleper C."/>
            <person name="Guy L."/>
            <person name="Ettema T.J."/>
        </authorList>
    </citation>
    <scope>NUCLEOTIDE SEQUENCE</scope>
</reference>
<dbReference type="AlphaFoldDB" id="A0A0F9CBH9"/>
<name>A0A0F9CBH9_9ZZZZ</name>
<feature type="region of interest" description="Disordered" evidence="1">
    <location>
        <begin position="327"/>
        <end position="364"/>
    </location>
</feature>
<feature type="non-terminal residue" evidence="2">
    <location>
        <position position="526"/>
    </location>
</feature>
<accession>A0A0F9CBH9</accession>
<proteinExistence type="predicted"/>
<gene>
    <name evidence="2" type="ORF">LCGC14_2422540</name>
</gene>
<sequence length="526" mass="55620">PVFWSVESGGFVYACKAVNLYELDPTSARPLLDMRAERKNKVFQTYDDFDGHMAATVGAAVLYPHRSGFWRYRSGRSLNLSIDNIPGYREVGGIVDIPIGLRHYATDAVGQWVYAIYKPPGFANATNCNIMSAFYQPGAARELTWRTLITRTEDLMGLKIDSDKRLWFVQNPNDPAVANASVAFVAASSADSGGAATSLTISSYTVASGTQRALFVGISNLVIAGSSPFPSSVSFGAQPLTKVASILLVGSTSHLYSSIWVLTAPLVSTADIAIVYANSQTGIAAGATNFTGVDQSEPFQNTTNAAGTSTTPSITVSSATNDLVLDNVAQDGGTGSSMAPDSGTERYDDDSGTDVGGAGSTEAGAASVTKNWTLGASARWAHVGGSVSQGAVGLANADLNYVQLNLDGSPRTALGRNRGAVSSTYEHYMGEISFGRRVQARYMKVETENFNSTTSLQMKIHRDGGGADSIGSAITSDDFHQIDFTVGTTDLLRRGRLRLTLDTNSSYAPATSDPRVLRGVLGIRSP</sequence>
<evidence type="ECO:0000256" key="1">
    <source>
        <dbReference type="SAM" id="MobiDB-lite"/>
    </source>
</evidence>
<evidence type="ECO:0000313" key="2">
    <source>
        <dbReference type="EMBL" id="KKL23722.1"/>
    </source>
</evidence>
<feature type="non-terminal residue" evidence="2">
    <location>
        <position position="1"/>
    </location>
</feature>